<dbReference type="SUPFAM" id="SSF53613">
    <property type="entry name" value="Ribokinase-like"/>
    <property type="match status" value="1"/>
</dbReference>
<organism evidence="3 4">
    <name type="scientific">Endocarpon pusillum (strain Z07020 / HMAS-L-300199)</name>
    <name type="common">Lichen-forming fungus</name>
    <dbReference type="NCBI Taxonomy" id="1263415"/>
    <lineage>
        <taxon>Eukaryota</taxon>
        <taxon>Fungi</taxon>
        <taxon>Dikarya</taxon>
        <taxon>Ascomycota</taxon>
        <taxon>Pezizomycotina</taxon>
        <taxon>Eurotiomycetes</taxon>
        <taxon>Chaetothyriomycetidae</taxon>
        <taxon>Verrucariales</taxon>
        <taxon>Verrucariaceae</taxon>
        <taxon>Endocarpon</taxon>
    </lineage>
</organism>
<keyword evidence="1" id="KW-0040">ANK repeat</keyword>
<dbReference type="PRINTS" id="PR01415">
    <property type="entry name" value="ANKYRIN"/>
</dbReference>
<dbReference type="GeneID" id="19236646"/>
<dbReference type="AlphaFoldDB" id="U1GUP2"/>
<dbReference type="EMBL" id="KE720798">
    <property type="protein sequence ID" value="ERF75761.1"/>
    <property type="molecule type" value="Genomic_DNA"/>
</dbReference>
<gene>
    <name evidence="3" type="ORF">EPUS_01591</name>
</gene>
<protein>
    <submittedName>
        <fullName evidence="3">Uncharacterized protein</fullName>
    </submittedName>
</protein>
<feature type="repeat" description="ANK" evidence="1">
    <location>
        <begin position="650"/>
        <end position="682"/>
    </location>
</feature>
<feature type="repeat" description="ANK" evidence="1">
    <location>
        <begin position="727"/>
        <end position="759"/>
    </location>
</feature>
<accession>U1GUP2</accession>
<dbReference type="Proteomes" id="UP000019373">
    <property type="component" value="Unassembled WGS sequence"/>
</dbReference>
<evidence type="ECO:0000256" key="2">
    <source>
        <dbReference type="SAM" id="MobiDB-lite"/>
    </source>
</evidence>
<dbReference type="PANTHER" id="PTHR47098">
    <property type="entry name" value="PROTEIN MAK32"/>
    <property type="match status" value="1"/>
</dbReference>
<dbReference type="SUPFAM" id="SSF53474">
    <property type="entry name" value="alpha/beta-Hydrolases"/>
    <property type="match status" value="1"/>
</dbReference>
<feature type="region of interest" description="Disordered" evidence="2">
    <location>
        <begin position="100"/>
        <end position="120"/>
    </location>
</feature>
<feature type="repeat" description="ANK" evidence="1">
    <location>
        <begin position="793"/>
        <end position="825"/>
    </location>
</feature>
<dbReference type="OrthoDB" id="497927at2759"/>
<dbReference type="SUPFAM" id="SSF48403">
    <property type="entry name" value="Ankyrin repeat"/>
    <property type="match status" value="1"/>
</dbReference>
<feature type="repeat" description="ANK" evidence="1">
    <location>
        <begin position="760"/>
        <end position="792"/>
    </location>
</feature>
<dbReference type="eggNOG" id="KOG4177">
    <property type="taxonomic scope" value="Eukaryota"/>
</dbReference>
<evidence type="ECO:0000256" key="1">
    <source>
        <dbReference type="PROSITE-ProRule" id="PRU00023"/>
    </source>
</evidence>
<proteinExistence type="predicted"/>
<keyword evidence="4" id="KW-1185">Reference proteome</keyword>
<dbReference type="InterPro" id="IPR036770">
    <property type="entry name" value="Ankyrin_rpt-contain_sf"/>
</dbReference>
<dbReference type="Pfam" id="PF12796">
    <property type="entry name" value="Ank_2"/>
    <property type="match status" value="2"/>
</dbReference>
<dbReference type="InterPro" id="IPR029058">
    <property type="entry name" value="AB_hydrolase_fold"/>
</dbReference>
<evidence type="ECO:0000313" key="3">
    <source>
        <dbReference type="EMBL" id="ERF75761.1"/>
    </source>
</evidence>
<dbReference type="Gene3D" id="1.25.40.20">
    <property type="entry name" value="Ankyrin repeat-containing domain"/>
    <property type="match status" value="1"/>
</dbReference>
<feature type="repeat" description="ANK" evidence="1">
    <location>
        <begin position="683"/>
        <end position="715"/>
    </location>
</feature>
<dbReference type="Gene3D" id="3.40.1190.20">
    <property type="match status" value="1"/>
</dbReference>
<dbReference type="InterPro" id="IPR002110">
    <property type="entry name" value="Ankyrin_rpt"/>
</dbReference>
<evidence type="ECO:0000313" key="4">
    <source>
        <dbReference type="Proteomes" id="UP000019373"/>
    </source>
</evidence>
<dbReference type="SMART" id="SM00248">
    <property type="entry name" value="ANK"/>
    <property type="match status" value="5"/>
</dbReference>
<dbReference type="PANTHER" id="PTHR47098:SF2">
    <property type="entry name" value="PROTEIN MAK32"/>
    <property type="match status" value="1"/>
</dbReference>
<dbReference type="PROSITE" id="PS50088">
    <property type="entry name" value="ANK_REPEAT"/>
    <property type="match status" value="5"/>
</dbReference>
<sequence>MIDSCYIAKRLYATKVSIGEDERAPGTLLIDMLGINAHNVLRPSEFVLNPPHQQDDVPPAHDYSWYHGEILDSSQLSTDPRSGKTSLDLGPAYVQSPSLHTDCDLSQGMDGPVERKSSRERDTLRALEEFPLRVVLTSMPDIINQLQEIIQLSHGVHGEQDEEWRELVAECARVQVVLENINSTRRRIATVEVDFVTEIDCIAKSAAPSAASVLRLLNCIGMNRGWRSLHSSKIYGTLMPPASILEHDARKLGQDIVERAKQKRLILVSHSFGGMIMEEALSGLGSSRNREWLRSRIAGMISLDWSGLLSPVDWPMNLDCPGSSGWNIPVRKIKHTAAIVPEHAQIYEEFPRRSQFSGLNVRMISGARNTEIWCDVEDVVDCTSWSMLRLLAVEQGNQLGHNPLSLSLNSQALLDHPTSRSAYSLERALQANGLGKARIILRALRWVAFTLRLLDIDELFSAVLTMTAESECYTFGLRDSSELVELCAHLLVMDDDRHVQFCDRDLRNLILCPEISTVDPCQHTQVHEMIATVCLRHVQCLHQQSIFRPWLLTGDWLHAQVKRCQFWNYSTSFWYEHFRIAEGSSQELPAILYRILQSALLEDRLELGPGETISDHRINIGLWICAQYDLSILGRTLLEMGADVDYKHTVGGTSLHGAATNSSANMLKLLLTAGADIDSLDQNGMTALHYSSISGFSDVVSLLLDRGANVDVQPASPPCDHSYTHLTGTTALHLAAGHGHAAVVKILLEAGSNLNATTRCKETPLHFAAEHGDYNTFRHLIESGADLEAETAASETALEIAIEERHDSIVNFLIERGAKPRMTSLADIEYLEKVGSGQFLDNELQQFKNLTLQHNIRPLSCATSTYGSGTPFSEVPEWREQKCQLGSDLDDDEWSLIDQVDEIEYTEGKGYQESVIGGAGTYAAIGARLVAGAEHSESVGWIVDTGSDFPTDFRRTIDSWQTSCLFREDRNRLTTRAWNRYGPEDHRDFKYLTPKIRLDHHSLSVQLLRSQAFHLVCSAERCMDLVDNLLARRVAEENDKKSKWPRPLFIWEPVPDLCTPDHIDSFRQAIRQVDIVSPNGEELAGFFDGEYSSRDDMAAKVLEWGIGQDSGGSLVVREGKHGCSAFIRGHRIHLNAYHAQLEESQSKVVDPTGGGNAFLGALAMAIGDDVCCPSKVEVGRVLGLDKDLMPNQCSDLVISLIYAIVAASFVIEQPGMPNHQLQSSLNETWNGECFGDRLMAYTRREKDDLSRQMKWQAQKNN</sequence>
<dbReference type="PROSITE" id="PS50297">
    <property type="entry name" value="ANK_REP_REGION"/>
    <property type="match status" value="4"/>
</dbReference>
<reference evidence="4" key="1">
    <citation type="journal article" date="2014" name="BMC Genomics">
        <title>Genome characteristics reveal the impact of lichenization on lichen-forming fungus Endocarpon pusillum Hedwig (Verrucariales, Ascomycota).</title>
        <authorList>
            <person name="Wang Y.-Y."/>
            <person name="Liu B."/>
            <person name="Zhang X.-Y."/>
            <person name="Zhou Q.-M."/>
            <person name="Zhang T."/>
            <person name="Li H."/>
            <person name="Yu Y.-F."/>
            <person name="Zhang X.-L."/>
            <person name="Hao X.-Y."/>
            <person name="Wang M."/>
            <person name="Wang L."/>
            <person name="Wei J.-C."/>
        </authorList>
    </citation>
    <scope>NUCLEOTIDE SEQUENCE [LARGE SCALE GENOMIC DNA]</scope>
    <source>
        <strain evidence="4">Z07020 / HMAS-L-300199</strain>
    </source>
</reference>
<dbReference type="InterPro" id="IPR029056">
    <property type="entry name" value="Ribokinase-like"/>
</dbReference>
<name>U1GUP2_ENDPU</name>
<dbReference type="HOGENOM" id="CLU_264839_0_0_1"/>
<dbReference type="RefSeq" id="XP_007786919.1">
    <property type="nucleotide sequence ID" value="XM_007788729.1"/>
</dbReference>